<dbReference type="EMBL" id="FNAO01000003">
    <property type="protein sequence ID" value="SDE11382.1"/>
    <property type="molecule type" value="Genomic_DNA"/>
</dbReference>
<dbReference type="InterPro" id="IPR046342">
    <property type="entry name" value="CBS_dom_sf"/>
</dbReference>
<evidence type="ECO:0000313" key="2">
    <source>
        <dbReference type="EMBL" id="SDE11382.1"/>
    </source>
</evidence>
<name>A0A1G7A984_9FLAO</name>
<feature type="domain" description="CBS" evidence="1">
    <location>
        <begin position="12"/>
        <end position="52"/>
    </location>
</feature>
<dbReference type="SUPFAM" id="SSF54631">
    <property type="entry name" value="CBS-domain pair"/>
    <property type="match status" value="1"/>
</dbReference>
<dbReference type="RefSeq" id="WP_091867009.1">
    <property type="nucleotide sequence ID" value="NZ_FNAO01000003.1"/>
</dbReference>
<dbReference type="STRING" id="641691.SAMN05421636_103288"/>
<feature type="domain" description="CBS" evidence="1">
    <location>
        <begin position="71"/>
        <end position="116"/>
    </location>
</feature>
<gene>
    <name evidence="2" type="ORF">SAMN05421636_103288</name>
</gene>
<dbReference type="Pfam" id="PF00571">
    <property type="entry name" value="CBS"/>
    <property type="match status" value="2"/>
</dbReference>
<dbReference type="AlphaFoldDB" id="A0A1G7A984"/>
<keyword evidence="3" id="KW-1185">Reference proteome</keyword>
<evidence type="ECO:0000313" key="3">
    <source>
        <dbReference type="Proteomes" id="UP000199109"/>
    </source>
</evidence>
<dbReference type="Gene3D" id="3.10.580.10">
    <property type="entry name" value="CBS-domain"/>
    <property type="match status" value="1"/>
</dbReference>
<sequence>MHIQNHIVSTIPVFEIGDPLSKVVQFFKETTYSHVAIIENDSYLGVLDENDLEQFQEDEKVEDYRYDLGAFFVRKDTNWLDVLETFARNEANLVPVLGEEGKMEGYYDLTDIVTVFIDTPFFTEPGGIIVLAKGIKDYSFSEIAQIVESNNTKLIGGFITDSKNDVIQITIKVASANLNEIIQTFRRYNYNILFGNNDDQFLEDLKERSDYLEKYLSV</sequence>
<protein>
    <submittedName>
        <fullName evidence="2">CBS domain-containing protein</fullName>
    </submittedName>
</protein>
<organism evidence="2 3">
    <name type="scientific">Pricia antarctica</name>
    <dbReference type="NCBI Taxonomy" id="641691"/>
    <lineage>
        <taxon>Bacteria</taxon>
        <taxon>Pseudomonadati</taxon>
        <taxon>Bacteroidota</taxon>
        <taxon>Flavobacteriia</taxon>
        <taxon>Flavobacteriales</taxon>
        <taxon>Flavobacteriaceae</taxon>
        <taxon>Pricia</taxon>
    </lineage>
</organism>
<accession>A0A1G7A984</accession>
<dbReference type="Proteomes" id="UP000199109">
    <property type="component" value="Unassembled WGS sequence"/>
</dbReference>
<reference evidence="2 3" key="1">
    <citation type="submission" date="2016-10" db="EMBL/GenBank/DDBJ databases">
        <authorList>
            <person name="de Groot N.N."/>
        </authorList>
    </citation>
    <scope>NUCLEOTIDE SEQUENCE [LARGE SCALE GENOMIC DNA]</scope>
    <source>
        <strain evidence="2 3">DSM 23421</strain>
    </source>
</reference>
<dbReference type="OrthoDB" id="1523762at2"/>
<proteinExistence type="predicted"/>
<evidence type="ECO:0000259" key="1">
    <source>
        <dbReference type="Pfam" id="PF00571"/>
    </source>
</evidence>
<dbReference type="InterPro" id="IPR000644">
    <property type="entry name" value="CBS_dom"/>
</dbReference>